<evidence type="ECO:0000313" key="2">
    <source>
        <dbReference type="Proteomes" id="UP001050691"/>
    </source>
</evidence>
<sequence>MSRASSHPALANINSLADAVYDALRRDDIPRAMQLAWHLMQQPSCPFELQAQAVLVHSAASLTLGGDPDVIEDNLQNMFKRLSSTLSRLPKQGAEVPWNVKALGQLHAAVTALRNARKAGAYRSSQGHIHGGHPPPHAIHPNPYSHKRSPLPSSIKNCLDLDTLIEDFGRLDVTRFMSRNEHDVMIHQEDYYSAPWKSYRA</sequence>
<dbReference type="EMBL" id="BPWL01000011">
    <property type="protein sequence ID" value="GJJ15635.1"/>
    <property type="molecule type" value="Genomic_DNA"/>
</dbReference>
<comment type="caution">
    <text evidence="1">The sequence shown here is derived from an EMBL/GenBank/DDBJ whole genome shotgun (WGS) entry which is preliminary data.</text>
</comment>
<keyword evidence="2" id="KW-1185">Reference proteome</keyword>
<proteinExistence type="predicted"/>
<protein>
    <submittedName>
        <fullName evidence="1">Uncharacterized protein</fullName>
    </submittedName>
</protein>
<organism evidence="1 2">
    <name type="scientific">Clathrus columnatus</name>
    <dbReference type="NCBI Taxonomy" id="1419009"/>
    <lineage>
        <taxon>Eukaryota</taxon>
        <taxon>Fungi</taxon>
        <taxon>Dikarya</taxon>
        <taxon>Basidiomycota</taxon>
        <taxon>Agaricomycotina</taxon>
        <taxon>Agaricomycetes</taxon>
        <taxon>Phallomycetidae</taxon>
        <taxon>Phallales</taxon>
        <taxon>Clathraceae</taxon>
        <taxon>Clathrus</taxon>
    </lineage>
</organism>
<name>A0AAV5ASB6_9AGAM</name>
<reference evidence="1" key="1">
    <citation type="submission" date="2021-10" db="EMBL/GenBank/DDBJ databases">
        <title>De novo Genome Assembly of Clathrus columnatus (Basidiomycota, Fungi) Using Illumina and Nanopore Sequence Data.</title>
        <authorList>
            <person name="Ogiso-Tanaka E."/>
            <person name="Itagaki H."/>
            <person name="Hosoya T."/>
            <person name="Hosaka K."/>
        </authorList>
    </citation>
    <scope>NUCLEOTIDE SEQUENCE</scope>
    <source>
        <strain evidence="1">MO-923</strain>
    </source>
</reference>
<dbReference type="Proteomes" id="UP001050691">
    <property type="component" value="Unassembled WGS sequence"/>
</dbReference>
<accession>A0AAV5ASB6</accession>
<dbReference type="AlphaFoldDB" id="A0AAV5ASB6"/>
<gene>
    <name evidence="1" type="ORF">Clacol_009913</name>
</gene>
<evidence type="ECO:0000313" key="1">
    <source>
        <dbReference type="EMBL" id="GJJ15635.1"/>
    </source>
</evidence>